<evidence type="ECO:0000313" key="2">
    <source>
        <dbReference type="EMBL" id="SFK60681.1"/>
    </source>
</evidence>
<accession>A0A1I4AXT2</accession>
<dbReference type="EMBL" id="FOTC01000001">
    <property type="protein sequence ID" value="SFK60681.1"/>
    <property type="molecule type" value="Genomic_DNA"/>
</dbReference>
<keyword evidence="1" id="KW-0472">Membrane</keyword>
<feature type="transmembrane region" description="Helical" evidence="1">
    <location>
        <begin position="12"/>
        <end position="30"/>
    </location>
</feature>
<evidence type="ECO:0000313" key="3">
    <source>
        <dbReference type="Proteomes" id="UP000199607"/>
    </source>
</evidence>
<keyword evidence="1" id="KW-1133">Transmembrane helix</keyword>
<reference evidence="3" key="1">
    <citation type="submission" date="2016-10" db="EMBL/GenBank/DDBJ databases">
        <authorList>
            <person name="Varghese N."/>
            <person name="Submissions S."/>
        </authorList>
    </citation>
    <scope>NUCLEOTIDE SEQUENCE [LARGE SCALE GENOMIC DNA]</scope>
    <source>
        <strain evidence="3">CGMCC 1.7738</strain>
    </source>
</reference>
<keyword evidence="3" id="KW-1185">Reference proteome</keyword>
<keyword evidence="1" id="KW-0812">Transmembrane</keyword>
<feature type="transmembrane region" description="Helical" evidence="1">
    <location>
        <begin position="69"/>
        <end position="87"/>
    </location>
</feature>
<organism evidence="2 3">
    <name type="scientific">Halogranum rubrum</name>
    <dbReference type="NCBI Taxonomy" id="553466"/>
    <lineage>
        <taxon>Archaea</taxon>
        <taxon>Methanobacteriati</taxon>
        <taxon>Methanobacteriota</taxon>
        <taxon>Stenosarchaea group</taxon>
        <taxon>Halobacteria</taxon>
        <taxon>Halobacteriales</taxon>
        <taxon>Haloferacaceae</taxon>
    </lineage>
</organism>
<evidence type="ECO:0000256" key="1">
    <source>
        <dbReference type="SAM" id="Phobius"/>
    </source>
</evidence>
<name>A0A1I4AXT2_9EURY</name>
<proteinExistence type="predicted"/>
<dbReference type="Proteomes" id="UP000199607">
    <property type="component" value="Unassembled WGS sequence"/>
</dbReference>
<dbReference type="AlphaFoldDB" id="A0A1I4AXT2"/>
<protein>
    <submittedName>
        <fullName evidence="2">Uncharacterized protein</fullName>
    </submittedName>
</protein>
<dbReference type="RefSeq" id="WP_089864466.1">
    <property type="nucleotide sequence ID" value="NZ_FOTC01000001.1"/>
</dbReference>
<gene>
    <name evidence="2" type="ORF">SAMN04487950_0145</name>
</gene>
<feature type="transmembrane region" description="Helical" evidence="1">
    <location>
        <begin position="99"/>
        <end position="119"/>
    </location>
</feature>
<sequence length="135" mass="14192">MPLHSTNTRSTSLLAGVATLALTALLWTWFDFSTRAGNELVFAYVGVGALCLGVLPTALFTTKRLVSPVVVVSTLYLLSAYGTWSLVGSGLTPVDPTPFGWFLLGWPVVTVVALLVGGVELGLRRVRDASGPTVG</sequence>
<feature type="transmembrane region" description="Helical" evidence="1">
    <location>
        <begin position="42"/>
        <end position="62"/>
    </location>
</feature>